<dbReference type="SUPFAM" id="SSF53098">
    <property type="entry name" value="Ribonuclease H-like"/>
    <property type="match status" value="1"/>
</dbReference>
<dbReference type="PANTHER" id="PTHR47723:SF19">
    <property type="entry name" value="POLYNUCLEOTIDYL TRANSFERASE, RIBONUCLEASE H-LIKE SUPERFAMILY PROTEIN"/>
    <property type="match status" value="1"/>
</dbReference>
<sequence length="199" mass="22657">MKSDFCHFIFFKVFCHTADEVISKAQVDLKKWLDSTVSSQIINSTERTRSENIRSHWSPPLSGWVKCNYDAAHREGSQDSGMGWLICNNQGTFLEAGMEKFEGRSIVMESELSALIWSMQACSSLSYRKVIFKGDNLGILKYIKEEAYSSRCQHLVNSVIAWKSRFLSTSFVHVHRQNNGSADLLAKKSIISPTDWSLF</sequence>
<evidence type="ECO:0000259" key="1">
    <source>
        <dbReference type="Pfam" id="PF13456"/>
    </source>
</evidence>
<dbReference type="InterPro" id="IPR012337">
    <property type="entry name" value="RNaseH-like_sf"/>
</dbReference>
<evidence type="ECO:0000313" key="2">
    <source>
        <dbReference type="EMBL" id="KAF2540806.1"/>
    </source>
</evidence>
<reference evidence="2" key="1">
    <citation type="submission" date="2019-12" db="EMBL/GenBank/DDBJ databases">
        <title>Genome sequencing and annotation of Brassica cretica.</title>
        <authorList>
            <person name="Studholme D.J."/>
            <person name="Sarris P.F."/>
        </authorList>
    </citation>
    <scope>NUCLEOTIDE SEQUENCE</scope>
    <source>
        <strain evidence="2">PFS-001/15</strain>
        <tissue evidence="2">Leaf</tissue>
    </source>
</reference>
<dbReference type="Pfam" id="PF13456">
    <property type="entry name" value="RVT_3"/>
    <property type="match status" value="1"/>
</dbReference>
<protein>
    <recommendedName>
        <fullName evidence="1">RNase H type-1 domain-containing protein</fullName>
    </recommendedName>
</protein>
<gene>
    <name evidence="2" type="ORF">F2Q68_00030497</name>
</gene>
<name>A0A8S9G8H0_BRACR</name>
<evidence type="ECO:0000313" key="3">
    <source>
        <dbReference type="Proteomes" id="UP000712281"/>
    </source>
</evidence>
<comment type="caution">
    <text evidence="2">The sequence shown here is derived from an EMBL/GenBank/DDBJ whole genome shotgun (WGS) entry which is preliminary data.</text>
</comment>
<dbReference type="InterPro" id="IPR036397">
    <property type="entry name" value="RNaseH_sf"/>
</dbReference>
<dbReference type="PANTHER" id="PTHR47723">
    <property type="entry name" value="OS05G0353850 PROTEIN"/>
    <property type="match status" value="1"/>
</dbReference>
<feature type="domain" description="RNase H type-1" evidence="1">
    <location>
        <begin position="68"/>
        <end position="188"/>
    </location>
</feature>
<dbReference type="InterPro" id="IPR002156">
    <property type="entry name" value="RNaseH_domain"/>
</dbReference>
<dbReference type="Gene3D" id="3.30.420.10">
    <property type="entry name" value="Ribonuclease H-like superfamily/Ribonuclease H"/>
    <property type="match status" value="1"/>
</dbReference>
<dbReference type="EMBL" id="QGKW02002005">
    <property type="protein sequence ID" value="KAF2540806.1"/>
    <property type="molecule type" value="Genomic_DNA"/>
</dbReference>
<organism evidence="2 3">
    <name type="scientific">Brassica cretica</name>
    <name type="common">Mustard</name>
    <dbReference type="NCBI Taxonomy" id="69181"/>
    <lineage>
        <taxon>Eukaryota</taxon>
        <taxon>Viridiplantae</taxon>
        <taxon>Streptophyta</taxon>
        <taxon>Embryophyta</taxon>
        <taxon>Tracheophyta</taxon>
        <taxon>Spermatophyta</taxon>
        <taxon>Magnoliopsida</taxon>
        <taxon>eudicotyledons</taxon>
        <taxon>Gunneridae</taxon>
        <taxon>Pentapetalae</taxon>
        <taxon>rosids</taxon>
        <taxon>malvids</taxon>
        <taxon>Brassicales</taxon>
        <taxon>Brassicaceae</taxon>
        <taxon>Brassiceae</taxon>
        <taxon>Brassica</taxon>
    </lineage>
</organism>
<accession>A0A8S9G8H0</accession>
<dbReference type="InterPro" id="IPR053151">
    <property type="entry name" value="RNase_H-like"/>
</dbReference>
<dbReference type="AlphaFoldDB" id="A0A8S9G8H0"/>
<dbReference type="Proteomes" id="UP000712281">
    <property type="component" value="Unassembled WGS sequence"/>
</dbReference>
<dbReference type="GO" id="GO:0003676">
    <property type="term" value="F:nucleic acid binding"/>
    <property type="evidence" value="ECO:0007669"/>
    <property type="project" value="InterPro"/>
</dbReference>
<dbReference type="InterPro" id="IPR044730">
    <property type="entry name" value="RNase_H-like_dom_plant"/>
</dbReference>
<dbReference type="CDD" id="cd06222">
    <property type="entry name" value="RNase_H_like"/>
    <property type="match status" value="1"/>
</dbReference>
<dbReference type="GO" id="GO:0004523">
    <property type="term" value="F:RNA-DNA hybrid ribonuclease activity"/>
    <property type="evidence" value="ECO:0007669"/>
    <property type="project" value="InterPro"/>
</dbReference>
<proteinExistence type="predicted"/>